<keyword evidence="8 11" id="KW-0411">Iron-sulfur</keyword>
<dbReference type="GO" id="GO:0046872">
    <property type="term" value="F:metal ion binding"/>
    <property type="evidence" value="ECO:0007669"/>
    <property type="project" value="UniProtKB-KW"/>
</dbReference>
<dbReference type="InterPro" id="IPR004644">
    <property type="entry name" value="Fe-S_L-Ser_mono"/>
</dbReference>
<comment type="caution">
    <text evidence="14">The sequence shown here is derived from an EMBL/GenBank/DDBJ whole genome shotgun (WGS) entry which is preliminary data.</text>
</comment>
<comment type="catalytic activity">
    <reaction evidence="10 11">
        <text>L-serine = pyruvate + NH4(+)</text>
        <dbReference type="Rhea" id="RHEA:19169"/>
        <dbReference type="ChEBI" id="CHEBI:15361"/>
        <dbReference type="ChEBI" id="CHEBI:28938"/>
        <dbReference type="ChEBI" id="CHEBI:33384"/>
        <dbReference type="EC" id="4.3.1.17"/>
    </reaction>
</comment>
<dbReference type="Proteomes" id="UP000055035">
    <property type="component" value="Unassembled WGS sequence"/>
</dbReference>
<protein>
    <recommendedName>
        <fullName evidence="11">L-serine dehydratase</fullName>
        <ecNumber evidence="11">4.3.1.17</ecNumber>
    </recommendedName>
</protein>
<dbReference type="GO" id="GO:0006094">
    <property type="term" value="P:gluconeogenesis"/>
    <property type="evidence" value="ECO:0007669"/>
    <property type="project" value="UniProtKB-KW"/>
</dbReference>
<dbReference type="OrthoDB" id="9805537at2"/>
<dbReference type="Pfam" id="PF03315">
    <property type="entry name" value="SDH_beta"/>
    <property type="match status" value="1"/>
</dbReference>
<evidence type="ECO:0000256" key="8">
    <source>
        <dbReference type="ARBA" id="ARBA00023014"/>
    </source>
</evidence>
<dbReference type="PANTHER" id="PTHR30182:SF1">
    <property type="entry name" value="L-SERINE DEHYDRATASE 1"/>
    <property type="match status" value="1"/>
</dbReference>
<dbReference type="RefSeq" id="WP_058469747.1">
    <property type="nucleotide sequence ID" value="NZ_CAAAIC010000005.1"/>
</dbReference>
<evidence type="ECO:0000256" key="11">
    <source>
        <dbReference type="RuleBase" id="RU366059"/>
    </source>
</evidence>
<evidence type="ECO:0000256" key="1">
    <source>
        <dbReference type="ARBA" id="ARBA00001966"/>
    </source>
</evidence>
<dbReference type="Gene3D" id="3.30.1330.90">
    <property type="entry name" value="D-3-phosphoglycerate dehydrogenase, domain 3"/>
    <property type="match status" value="1"/>
</dbReference>
<evidence type="ECO:0000256" key="3">
    <source>
        <dbReference type="ARBA" id="ARBA00008636"/>
    </source>
</evidence>
<keyword evidence="15" id="KW-1185">Reference proteome</keyword>
<dbReference type="EMBL" id="LNYJ01000003">
    <property type="protein sequence ID" value="KTD18937.1"/>
    <property type="molecule type" value="Genomic_DNA"/>
</dbReference>
<evidence type="ECO:0000256" key="5">
    <source>
        <dbReference type="ARBA" id="ARBA00022485"/>
    </source>
</evidence>
<dbReference type="AlphaFoldDB" id="A0A0W0VH14"/>
<organism evidence="14 15">
    <name type="scientific">Legionella jordanis</name>
    <dbReference type="NCBI Taxonomy" id="456"/>
    <lineage>
        <taxon>Bacteria</taxon>
        <taxon>Pseudomonadati</taxon>
        <taxon>Pseudomonadota</taxon>
        <taxon>Gammaproteobacteria</taxon>
        <taxon>Legionellales</taxon>
        <taxon>Legionellaceae</taxon>
        <taxon>Legionella</taxon>
    </lineage>
</organism>
<name>A0A0W0VH14_9GAMM</name>
<evidence type="ECO:0000259" key="13">
    <source>
        <dbReference type="Pfam" id="PF03315"/>
    </source>
</evidence>
<dbReference type="InterPro" id="IPR029009">
    <property type="entry name" value="ASB_dom_sf"/>
</dbReference>
<dbReference type="GO" id="GO:0051539">
    <property type="term" value="F:4 iron, 4 sulfur cluster binding"/>
    <property type="evidence" value="ECO:0007669"/>
    <property type="project" value="UniProtKB-UniRule"/>
</dbReference>
<evidence type="ECO:0000256" key="4">
    <source>
        <dbReference type="ARBA" id="ARBA00022432"/>
    </source>
</evidence>
<evidence type="ECO:0000313" key="15">
    <source>
        <dbReference type="Proteomes" id="UP000055035"/>
    </source>
</evidence>
<keyword evidence="7 11" id="KW-0408">Iron</keyword>
<proteinExistence type="inferred from homology"/>
<dbReference type="PANTHER" id="PTHR30182">
    <property type="entry name" value="L-SERINE DEHYDRATASE"/>
    <property type="match status" value="1"/>
</dbReference>
<evidence type="ECO:0000256" key="2">
    <source>
        <dbReference type="ARBA" id="ARBA00004742"/>
    </source>
</evidence>
<feature type="domain" description="Serine dehydratase beta chain" evidence="13">
    <location>
        <begin position="4"/>
        <end position="158"/>
    </location>
</feature>
<dbReference type="NCBIfam" id="TIGR00720">
    <property type="entry name" value="sda_mono"/>
    <property type="match status" value="1"/>
</dbReference>
<comment type="similarity">
    <text evidence="3 11">Belongs to the iron-sulfur dependent L-serine dehydratase family.</text>
</comment>
<reference evidence="14 15" key="1">
    <citation type="submission" date="2015-11" db="EMBL/GenBank/DDBJ databases">
        <title>Genomic analysis of 38 Legionella species identifies large and diverse effector repertoires.</title>
        <authorList>
            <person name="Burstein D."/>
            <person name="Amaro F."/>
            <person name="Zusman T."/>
            <person name="Lifshitz Z."/>
            <person name="Cohen O."/>
            <person name="Gilbert J.A."/>
            <person name="Pupko T."/>
            <person name="Shuman H.A."/>
            <person name="Segal G."/>
        </authorList>
    </citation>
    <scope>NUCLEOTIDE SEQUENCE [LARGE SCALE GENOMIC DNA]</scope>
    <source>
        <strain evidence="14 15">BL-540</strain>
    </source>
</reference>
<dbReference type="SUPFAM" id="SSF143548">
    <property type="entry name" value="Serine metabolism enzymes domain"/>
    <property type="match status" value="1"/>
</dbReference>
<evidence type="ECO:0000256" key="10">
    <source>
        <dbReference type="ARBA" id="ARBA00049406"/>
    </source>
</evidence>
<dbReference type="EC" id="4.3.1.17" evidence="11"/>
<evidence type="ECO:0000259" key="12">
    <source>
        <dbReference type="Pfam" id="PF03313"/>
    </source>
</evidence>
<dbReference type="GO" id="GO:0009063">
    <property type="term" value="P:amino acid catabolic process"/>
    <property type="evidence" value="ECO:0007669"/>
    <property type="project" value="UniProtKB-ARBA"/>
</dbReference>
<keyword evidence="4 11" id="KW-0312">Gluconeogenesis</keyword>
<dbReference type="GO" id="GO:0003941">
    <property type="term" value="F:L-serine ammonia-lyase activity"/>
    <property type="evidence" value="ECO:0007669"/>
    <property type="project" value="UniProtKB-UniRule"/>
</dbReference>
<dbReference type="InterPro" id="IPR005131">
    <property type="entry name" value="Ser_deHydtase_bsu"/>
</dbReference>
<dbReference type="Pfam" id="PF03313">
    <property type="entry name" value="SDH_alpha"/>
    <property type="match status" value="1"/>
</dbReference>
<evidence type="ECO:0000313" key="14">
    <source>
        <dbReference type="EMBL" id="KTD18937.1"/>
    </source>
</evidence>
<dbReference type="InterPro" id="IPR051318">
    <property type="entry name" value="Fe-S_L-Ser"/>
</dbReference>
<dbReference type="FunFam" id="3.30.1330.90:FF:000001">
    <property type="entry name" value="L-serine ammonia-lyase 1"/>
    <property type="match status" value="1"/>
</dbReference>
<keyword evidence="9 11" id="KW-0456">Lyase</keyword>
<comment type="pathway">
    <text evidence="2">Carbohydrate biosynthesis; gluconeogenesis.</text>
</comment>
<comment type="cofactor">
    <cofactor evidence="1 11">
        <name>[4Fe-4S] cluster</name>
        <dbReference type="ChEBI" id="CHEBI:49883"/>
    </cofactor>
</comment>
<dbReference type="PATRIC" id="fig|456.5.peg.176"/>
<keyword evidence="6 11" id="KW-0479">Metal-binding</keyword>
<feature type="domain" description="Serine dehydratase-like alpha subunit" evidence="12">
    <location>
        <begin position="186"/>
        <end position="452"/>
    </location>
</feature>
<dbReference type="InterPro" id="IPR005130">
    <property type="entry name" value="Ser_deHydtase-like_asu"/>
</dbReference>
<gene>
    <name evidence="14" type="ORF">Ljor_0160</name>
</gene>
<accession>A0A0W0VH14</accession>
<evidence type="ECO:0000256" key="6">
    <source>
        <dbReference type="ARBA" id="ARBA00022723"/>
    </source>
</evidence>
<evidence type="ECO:0000256" key="7">
    <source>
        <dbReference type="ARBA" id="ARBA00023004"/>
    </source>
</evidence>
<evidence type="ECO:0000256" key="9">
    <source>
        <dbReference type="ARBA" id="ARBA00023239"/>
    </source>
</evidence>
<dbReference type="STRING" id="456.Ljor_0160"/>
<keyword evidence="5 11" id="KW-0004">4Fe-4S</keyword>
<sequence>MSISLFDLFSIGIGPSSSHTVGPMLAANAFLELLKLENQFDGTERVKIELYGSLALTGKGHGTDKAILNGLEGQAPETVVPETMVPRMQEIIASKVLILAGEKNIHFDERSDFLFLQKELLPKHSNGMRLSAFNSDNQLLLSQVYYSIGGGFICTEEEFDKPALHNAPPPFPFTTAKQLLKLCNDNKMTIAELMWANERTWRSDEEIKQGILSIAKVMDDCIENGCKHPGNLPGGLNLKRRAPDLYKKLIEHKGIPSVFEQSDIMNKLNLFAMAVNEENAAGGRIVTAPTNGAAGIIPAVLRYSQEAHDRWNKEDIYTYFLTAAAIGILYKEGASISGAEVGCQGEVGVASSMAAGGLTAVLGGSIEQIENAAEIAMEHHLGMTCDPVLGLVQIPCIERNAMGAVKAVNASRMALIGDGQHQISLDKVIRTMKDTGQDMQSIYKETSMGGLAVNHPEC</sequence>